<feature type="compositionally biased region" description="Basic and acidic residues" evidence="1">
    <location>
        <begin position="81"/>
        <end position="112"/>
    </location>
</feature>
<feature type="compositionally biased region" description="Polar residues" evidence="1">
    <location>
        <begin position="138"/>
        <end position="155"/>
    </location>
</feature>
<dbReference type="Proteomes" id="UP001153365">
    <property type="component" value="Unassembled WGS sequence"/>
</dbReference>
<protein>
    <submittedName>
        <fullName evidence="2">Uncharacterized protein</fullName>
    </submittedName>
</protein>
<feature type="compositionally biased region" description="Basic and acidic residues" evidence="1">
    <location>
        <begin position="165"/>
        <end position="175"/>
    </location>
</feature>
<feature type="region of interest" description="Disordered" evidence="1">
    <location>
        <begin position="1"/>
        <end position="182"/>
    </location>
</feature>
<evidence type="ECO:0000256" key="1">
    <source>
        <dbReference type="SAM" id="MobiDB-lite"/>
    </source>
</evidence>
<keyword evidence="3" id="KW-1185">Reference proteome</keyword>
<gene>
    <name evidence="2" type="ORF">PPACK8108_LOCUS7226</name>
</gene>
<accession>A0AAV0AWW7</accession>
<sequence length="513" mass="59383">MAPIPHGQSQLWSLNLPKNRTNNSPHLPPQSRIDDSDSLLNQSDSSFITTSTITGSHPNLSSLQNSPNSNLSKTLTTKIQETPRKGIKDLKVGEHPNHSSQGMEKELLKTEPDGGNAASRGVTSLPKIIDISEPDNAQEVTGVTQDEFSGESSCLLSEEEEEQEENNKENGKDNNEGEYEDCDGRIDTQAAQKFKTNLRVSSQYGQEKEQLPDFRHPKGQVHLLKDNDDYQATEKINIEDQDPERHLLEKNQQQHQFGRRRQLILRDFSRLLNLKENKKNSRVKIKDEILFKELPKVNMDQNCCLRDESLNDYERASSRQLAGNFKYEEEGKKKFFIFERIKVEIHIDRLRLEFINDVNCQMMIEFDWREGWSKHTCYNNCLVELGAQSINDGFDRYESQPYTLNYLSVDLVKSFDDSKNSLKVTLQFCECIRGKTERVLLEIEARRTEHKTRKWWREQCIDTYVEDLKIINNSLNEVFNSPNDLSHNCQAPQMSYQQEELTESVWRPSSLDC</sequence>
<organism evidence="2 3">
    <name type="scientific">Phakopsora pachyrhizi</name>
    <name type="common">Asian soybean rust disease fungus</name>
    <dbReference type="NCBI Taxonomy" id="170000"/>
    <lineage>
        <taxon>Eukaryota</taxon>
        <taxon>Fungi</taxon>
        <taxon>Dikarya</taxon>
        <taxon>Basidiomycota</taxon>
        <taxon>Pucciniomycotina</taxon>
        <taxon>Pucciniomycetes</taxon>
        <taxon>Pucciniales</taxon>
        <taxon>Phakopsoraceae</taxon>
        <taxon>Phakopsora</taxon>
    </lineage>
</organism>
<dbReference type="EMBL" id="CALTRL010001408">
    <property type="protein sequence ID" value="CAH7672413.1"/>
    <property type="molecule type" value="Genomic_DNA"/>
</dbReference>
<name>A0AAV0AWW7_PHAPC</name>
<evidence type="ECO:0000313" key="2">
    <source>
        <dbReference type="EMBL" id="CAH7672413.1"/>
    </source>
</evidence>
<dbReference type="AlphaFoldDB" id="A0AAV0AWW7"/>
<proteinExistence type="predicted"/>
<reference evidence="2" key="1">
    <citation type="submission" date="2022-06" db="EMBL/GenBank/DDBJ databases">
        <authorList>
            <consortium name="SYNGENTA / RWTH Aachen University"/>
        </authorList>
    </citation>
    <scope>NUCLEOTIDE SEQUENCE</scope>
</reference>
<evidence type="ECO:0000313" key="3">
    <source>
        <dbReference type="Proteomes" id="UP001153365"/>
    </source>
</evidence>
<comment type="caution">
    <text evidence="2">The sequence shown here is derived from an EMBL/GenBank/DDBJ whole genome shotgun (WGS) entry which is preliminary data.</text>
</comment>
<feature type="compositionally biased region" description="Low complexity" evidence="1">
    <location>
        <begin position="38"/>
        <end position="72"/>
    </location>
</feature>
<feature type="compositionally biased region" description="Polar residues" evidence="1">
    <location>
        <begin position="7"/>
        <end position="25"/>
    </location>
</feature>